<keyword evidence="3" id="KW-1185">Reference proteome</keyword>
<dbReference type="OrthoDB" id="3433125at2759"/>
<dbReference type="VEuPathDB" id="FungiDB:P170DRAFT_474444"/>
<reference evidence="2 3" key="1">
    <citation type="submission" date="2016-12" db="EMBL/GenBank/DDBJ databases">
        <title>The genomes of Aspergillus section Nigri reveals drivers in fungal speciation.</title>
        <authorList>
            <consortium name="DOE Joint Genome Institute"/>
            <person name="Vesth T.C."/>
            <person name="Nybo J."/>
            <person name="Theobald S."/>
            <person name="Brandl J."/>
            <person name="Frisvad J.C."/>
            <person name="Nielsen K.F."/>
            <person name="Lyhne E.K."/>
            <person name="Kogle M.E."/>
            <person name="Kuo A."/>
            <person name="Riley R."/>
            <person name="Clum A."/>
            <person name="Nolan M."/>
            <person name="Lipzen A."/>
            <person name="Salamov A."/>
            <person name="Henrissat B."/>
            <person name="Wiebenga A."/>
            <person name="De Vries R.P."/>
            <person name="Grigoriev I.V."/>
            <person name="Mortensen U.H."/>
            <person name="Andersen M.R."/>
            <person name="Baker S.E."/>
        </authorList>
    </citation>
    <scope>NUCLEOTIDE SEQUENCE [LARGE SCALE GENOMIC DNA]</scope>
    <source>
        <strain evidence="2 3">IBT 23096</strain>
    </source>
</reference>
<accession>A0A2I2GDC9</accession>
<gene>
    <name evidence="2" type="ORF">P170DRAFT_474444</name>
</gene>
<sequence>MLIREGCAELPASNEVYTHQQYSEFPVLDKSHIHPGPYSEFNHPVDMRGMRLPTYEEAEWAPVASSGPQQTTHDRQPSADPFSAAQVVDPVDRLDRLPCPVVIPRCKGSERQFERIYAPVLANCGISQETFWMFLDDFEHALREPRAAQCISVASDISHRIVGMAPAVTGLTVEVAAGTKAREMQFSWQANTFLDLANQELFMPFGLYAVVMRFTDTIPGPQQQPLIELSQMLGKTVFATENFDIIQAASASGYNPPQGTTNIELPTAAPLEAKRSSYHKAKHGSKHPGLIARWKELKRPESNDNLVSRLSGGRSGSKPGLIERAAISIKESQDSRRKFRQEKEIEYSSRSLQPGVPYLMIVNLPSQDELQQSVGRLETILLQAGQGMP</sequence>
<organism evidence="2 3">
    <name type="scientific">Aspergillus steynii IBT 23096</name>
    <dbReference type="NCBI Taxonomy" id="1392250"/>
    <lineage>
        <taxon>Eukaryota</taxon>
        <taxon>Fungi</taxon>
        <taxon>Dikarya</taxon>
        <taxon>Ascomycota</taxon>
        <taxon>Pezizomycotina</taxon>
        <taxon>Eurotiomycetes</taxon>
        <taxon>Eurotiomycetidae</taxon>
        <taxon>Eurotiales</taxon>
        <taxon>Aspergillaceae</taxon>
        <taxon>Aspergillus</taxon>
        <taxon>Aspergillus subgen. Circumdati</taxon>
    </lineage>
</organism>
<evidence type="ECO:0000313" key="3">
    <source>
        <dbReference type="Proteomes" id="UP000234275"/>
    </source>
</evidence>
<feature type="region of interest" description="Disordered" evidence="1">
    <location>
        <begin position="61"/>
        <end position="83"/>
    </location>
</feature>
<proteinExistence type="predicted"/>
<evidence type="ECO:0000256" key="1">
    <source>
        <dbReference type="SAM" id="MobiDB-lite"/>
    </source>
</evidence>
<dbReference type="EMBL" id="MSFO01000003">
    <property type="protein sequence ID" value="PLB50895.1"/>
    <property type="molecule type" value="Genomic_DNA"/>
</dbReference>
<dbReference type="PANTHER" id="PTHR38887">
    <property type="entry name" value="CHROMOSOME 21, WHOLE GENOME SHOTGUN SEQUENCE"/>
    <property type="match status" value="1"/>
</dbReference>
<dbReference type="Proteomes" id="UP000234275">
    <property type="component" value="Unassembled WGS sequence"/>
</dbReference>
<dbReference type="RefSeq" id="XP_024706197.1">
    <property type="nucleotide sequence ID" value="XM_024853140.1"/>
</dbReference>
<protein>
    <submittedName>
        <fullName evidence="2">Uncharacterized protein</fullName>
    </submittedName>
</protein>
<dbReference type="GeneID" id="36560838"/>
<evidence type="ECO:0000313" key="2">
    <source>
        <dbReference type="EMBL" id="PLB50895.1"/>
    </source>
</evidence>
<name>A0A2I2GDC9_9EURO</name>
<comment type="caution">
    <text evidence="2">The sequence shown here is derived from an EMBL/GenBank/DDBJ whole genome shotgun (WGS) entry which is preliminary data.</text>
</comment>
<dbReference type="PANTHER" id="PTHR38887:SF1">
    <property type="entry name" value="RAS MODIFICATION PROTEIN ERF4"/>
    <property type="match status" value="1"/>
</dbReference>
<dbReference type="AlphaFoldDB" id="A0A2I2GDC9"/>
<dbReference type="InterPro" id="IPR053221">
    <property type="entry name" value="Burnettramic_acid_biosynth"/>
</dbReference>